<dbReference type="KEGG" id="snep:Enr13x_36410"/>
<protein>
    <recommendedName>
        <fullName evidence="3">VWFA domain-containing protein</fullName>
    </recommendedName>
</protein>
<gene>
    <name evidence="4" type="ORF">Enr13x_36410</name>
</gene>
<dbReference type="PANTHER" id="PTHR37947">
    <property type="entry name" value="BLL2462 PROTEIN"/>
    <property type="match status" value="1"/>
</dbReference>
<feature type="region of interest" description="Disordered" evidence="1">
    <location>
        <begin position="235"/>
        <end position="255"/>
    </location>
</feature>
<feature type="compositionally biased region" description="Low complexity" evidence="1">
    <location>
        <begin position="186"/>
        <end position="215"/>
    </location>
</feature>
<feature type="domain" description="VWFA" evidence="3">
    <location>
        <begin position="80"/>
        <end position="266"/>
    </location>
</feature>
<dbReference type="InterPro" id="IPR002035">
    <property type="entry name" value="VWF_A"/>
</dbReference>
<evidence type="ECO:0000256" key="2">
    <source>
        <dbReference type="SAM" id="Phobius"/>
    </source>
</evidence>
<proteinExistence type="predicted"/>
<feature type="transmembrane region" description="Helical" evidence="2">
    <location>
        <begin position="784"/>
        <end position="805"/>
    </location>
</feature>
<dbReference type="AlphaFoldDB" id="A0A518HSE2"/>
<keyword evidence="2" id="KW-0472">Membrane</keyword>
<dbReference type="EMBL" id="CP037423">
    <property type="protein sequence ID" value="QDV43783.1"/>
    <property type="molecule type" value="Genomic_DNA"/>
</dbReference>
<organism evidence="4 5">
    <name type="scientific">Stieleria neptunia</name>
    <dbReference type="NCBI Taxonomy" id="2527979"/>
    <lineage>
        <taxon>Bacteria</taxon>
        <taxon>Pseudomonadati</taxon>
        <taxon>Planctomycetota</taxon>
        <taxon>Planctomycetia</taxon>
        <taxon>Pirellulales</taxon>
        <taxon>Pirellulaceae</taxon>
        <taxon>Stieleria</taxon>
    </lineage>
</organism>
<feature type="transmembrane region" description="Helical" evidence="2">
    <location>
        <begin position="47"/>
        <end position="69"/>
    </location>
</feature>
<evidence type="ECO:0000256" key="1">
    <source>
        <dbReference type="SAM" id="MobiDB-lite"/>
    </source>
</evidence>
<reference evidence="4 5" key="1">
    <citation type="submission" date="2019-03" db="EMBL/GenBank/DDBJ databases">
        <title>Deep-cultivation of Planctomycetes and their phenomic and genomic characterization uncovers novel biology.</title>
        <authorList>
            <person name="Wiegand S."/>
            <person name="Jogler M."/>
            <person name="Boedeker C."/>
            <person name="Pinto D."/>
            <person name="Vollmers J."/>
            <person name="Rivas-Marin E."/>
            <person name="Kohn T."/>
            <person name="Peeters S.H."/>
            <person name="Heuer A."/>
            <person name="Rast P."/>
            <person name="Oberbeckmann S."/>
            <person name="Bunk B."/>
            <person name="Jeske O."/>
            <person name="Meyerdierks A."/>
            <person name="Storesund J.E."/>
            <person name="Kallscheuer N."/>
            <person name="Luecker S."/>
            <person name="Lage O.M."/>
            <person name="Pohl T."/>
            <person name="Merkel B.J."/>
            <person name="Hornburger P."/>
            <person name="Mueller R.-W."/>
            <person name="Bruemmer F."/>
            <person name="Labrenz M."/>
            <person name="Spormann A.M."/>
            <person name="Op den Camp H."/>
            <person name="Overmann J."/>
            <person name="Amann R."/>
            <person name="Jetten M.S.M."/>
            <person name="Mascher T."/>
            <person name="Medema M.H."/>
            <person name="Devos D.P."/>
            <person name="Kaster A.-K."/>
            <person name="Ovreas L."/>
            <person name="Rohde M."/>
            <person name="Galperin M.Y."/>
            <person name="Jogler C."/>
        </authorList>
    </citation>
    <scope>NUCLEOTIDE SEQUENCE [LARGE SCALE GENOMIC DNA]</scope>
    <source>
        <strain evidence="4 5">Enr13</strain>
    </source>
</reference>
<feature type="transmembrane region" description="Helical" evidence="2">
    <location>
        <begin position="14"/>
        <end position="35"/>
    </location>
</feature>
<dbReference type="Proteomes" id="UP000319004">
    <property type="component" value="Chromosome"/>
</dbReference>
<dbReference type="InterPro" id="IPR029062">
    <property type="entry name" value="Class_I_gatase-like"/>
</dbReference>
<dbReference type="PANTHER" id="PTHR37947:SF1">
    <property type="entry name" value="BLL2462 PROTEIN"/>
    <property type="match status" value="1"/>
</dbReference>
<dbReference type="SUPFAM" id="SSF53300">
    <property type="entry name" value="vWA-like"/>
    <property type="match status" value="1"/>
</dbReference>
<sequence length="812" mass="87826">MVSFLASIRFAGDLPAWSVAILALLAVVGVVLLYARETRSIRAPYPYLLPALRGTAVALVVFILAGPVWHRRQVIGTLGRVVFAVDTSRSMSLTDSQSETTADNRLQRATASLLGNATEPGWLEQIQKTHAIDVIAFSNSDPVSIWSSDDEAELPTALDWAADGPATNLSRPLQSILSTINLDAATGDSSAGDSSAGDSSASDSSASDSAAGSSDDTIDSVRRAAIVLMTDGRDTDTAKRLERSPPSVAKQLAGGGTSVNTLGFGSVDEPPDVGIVEVIRPETVAAEGKLAGQVIVKQFGRQGEPVLVRIESDGESVWQKSISISNTGQQSVPFEIDVGQIVQTLRSRSPRGIHRTNEVLRLVAIVESNGPDYSADNNVSHFRVAASTRNRRLLIVDGSSRWETRYLKNLFVRDPAWQADVVLFGPGTSSPKLQRGSAPGQFPATADDMAQYDAVLLGEIDASQFTTGDRGLLSRFVAGGGGLVIIDGRFGKLRALAASEFGELMPVRYRGTGTTPMPSRLQATPAGLEQPALGLIDQTDQLDSFWRSLPAPKWSANVELSEGGEVWGETVSDRGTRTPWLATRMYGAGRVFYFASDQTWRWRYKVADRFHARFWNQLVVAAMEPPFSASDQYVSIGTDKVEYRGGESVAVRARLRDVRGNPVADATVDALVMRDGNKIATVPLSVDNPNRGTYAGQVPPLPGGEYSIRIRASGFDESALLASTPIWVTEDDHAEMQRMSLDEDALRQIASAGAGTYIHESDAERMLELLKPLSSGTVIETDTVLWQSYLWFWLIIALLTIEWWCRKRAGLV</sequence>
<evidence type="ECO:0000313" key="4">
    <source>
        <dbReference type="EMBL" id="QDV43783.1"/>
    </source>
</evidence>
<keyword evidence="2" id="KW-1133">Transmembrane helix</keyword>
<evidence type="ECO:0000313" key="5">
    <source>
        <dbReference type="Proteomes" id="UP000319004"/>
    </source>
</evidence>
<dbReference type="InterPro" id="IPR036465">
    <property type="entry name" value="vWFA_dom_sf"/>
</dbReference>
<dbReference type="PROSITE" id="PS50234">
    <property type="entry name" value="VWFA"/>
    <property type="match status" value="1"/>
</dbReference>
<keyword evidence="2" id="KW-0812">Transmembrane</keyword>
<evidence type="ECO:0000259" key="3">
    <source>
        <dbReference type="PROSITE" id="PS50234"/>
    </source>
</evidence>
<name>A0A518HSE2_9BACT</name>
<dbReference type="RefSeq" id="WP_231744351.1">
    <property type="nucleotide sequence ID" value="NZ_CP037423.1"/>
</dbReference>
<accession>A0A518HSE2</accession>
<dbReference type="Gene3D" id="3.40.50.880">
    <property type="match status" value="1"/>
</dbReference>
<feature type="region of interest" description="Disordered" evidence="1">
    <location>
        <begin position="186"/>
        <end position="217"/>
    </location>
</feature>
<keyword evidence="5" id="KW-1185">Reference proteome</keyword>
<dbReference type="SUPFAM" id="SSF52317">
    <property type="entry name" value="Class I glutamine amidotransferase-like"/>
    <property type="match status" value="1"/>
</dbReference>
<dbReference type="Gene3D" id="3.40.50.410">
    <property type="entry name" value="von Willebrand factor, type A domain"/>
    <property type="match status" value="1"/>
</dbReference>